<feature type="domain" description="PIH1D1/2/3 CS-like" evidence="5">
    <location>
        <begin position="322"/>
        <end position="427"/>
    </location>
</feature>
<protein>
    <recommendedName>
        <fullName evidence="2">PIH1 domain-containing protein 1</fullName>
    </recommendedName>
</protein>
<dbReference type="Pfam" id="PF18201">
    <property type="entry name" value="PIH1_CS"/>
    <property type="match status" value="1"/>
</dbReference>
<name>A0A0G4HQC5_9ALVE</name>
<dbReference type="InterPro" id="IPR050734">
    <property type="entry name" value="PIH1/Kintoun_subfamily"/>
</dbReference>
<dbReference type="EMBL" id="CDMZ01003477">
    <property type="protein sequence ID" value="CEM46524.1"/>
    <property type="molecule type" value="Genomic_DNA"/>
</dbReference>
<feature type="compositionally biased region" description="Basic and acidic residues" evidence="3">
    <location>
        <begin position="462"/>
        <end position="490"/>
    </location>
</feature>
<feature type="compositionally biased region" description="Basic and acidic residues" evidence="3">
    <location>
        <begin position="435"/>
        <end position="455"/>
    </location>
</feature>
<evidence type="ECO:0000256" key="1">
    <source>
        <dbReference type="ARBA" id="ARBA00008511"/>
    </source>
</evidence>
<feature type="compositionally biased region" description="Polar residues" evidence="3">
    <location>
        <begin position="548"/>
        <end position="561"/>
    </location>
</feature>
<dbReference type="InterPro" id="IPR012981">
    <property type="entry name" value="PIH1_N"/>
</dbReference>
<feature type="region of interest" description="Disordered" evidence="3">
    <location>
        <begin position="435"/>
        <end position="663"/>
    </location>
</feature>
<dbReference type="PANTHER" id="PTHR22997">
    <property type="entry name" value="PIH1 DOMAIN-CONTAINING PROTEIN 1"/>
    <property type="match status" value="1"/>
</dbReference>
<feature type="compositionally biased region" description="Acidic residues" evidence="3">
    <location>
        <begin position="293"/>
        <end position="317"/>
    </location>
</feature>
<evidence type="ECO:0000259" key="4">
    <source>
        <dbReference type="Pfam" id="PF08190"/>
    </source>
</evidence>
<proteinExistence type="inferred from homology"/>
<feature type="compositionally biased region" description="Basic and acidic residues" evidence="3">
    <location>
        <begin position="703"/>
        <end position="727"/>
    </location>
</feature>
<evidence type="ECO:0000259" key="5">
    <source>
        <dbReference type="Pfam" id="PF18201"/>
    </source>
</evidence>
<dbReference type="VEuPathDB" id="CryptoDB:Cvel_7942"/>
<dbReference type="AlphaFoldDB" id="A0A0G4HQC5"/>
<feature type="compositionally biased region" description="Basic and acidic residues" evidence="3">
    <location>
        <begin position="516"/>
        <end position="526"/>
    </location>
</feature>
<dbReference type="InterPro" id="IPR041442">
    <property type="entry name" value="PIH1D1/2/3_CS-like"/>
</dbReference>
<feature type="region of interest" description="Disordered" evidence="3">
    <location>
        <begin position="217"/>
        <end position="325"/>
    </location>
</feature>
<reference evidence="6" key="1">
    <citation type="submission" date="2014-11" db="EMBL/GenBank/DDBJ databases">
        <authorList>
            <person name="Otto D Thomas"/>
            <person name="Naeem Raeece"/>
        </authorList>
    </citation>
    <scope>NUCLEOTIDE SEQUENCE</scope>
</reference>
<dbReference type="GO" id="GO:0005737">
    <property type="term" value="C:cytoplasm"/>
    <property type="evidence" value="ECO:0007669"/>
    <property type="project" value="TreeGrafter"/>
</dbReference>
<dbReference type="Pfam" id="PF08190">
    <property type="entry name" value="PIH1"/>
    <property type="match status" value="1"/>
</dbReference>
<evidence type="ECO:0000256" key="3">
    <source>
        <dbReference type="SAM" id="MobiDB-lite"/>
    </source>
</evidence>
<feature type="compositionally biased region" description="Basic and acidic residues" evidence="3">
    <location>
        <begin position="239"/>
        <end position="292"/>
    </location>
</feature>
<sequence length="757" mass="83160">MTSNAPELTAEEVERLQRSMRDPRFRDMFSDYVDEISDPKHRGEQEQYMRDLETKGECPKNTVLLEPSPGVCARTAMKFAGGSTQKVFVNICYSEGLQEISFEARGGGQMVNIPMVMSRPRPDKDKSGNTCMTIDCVVGRGTFVKCMDIPDLLKTVFDQVCESMKRGHLQGGEEIMRDFQLLHKLKCKGGTPRLMPVGRDQMKDEFLKKYEERLAARRAEAAGEEGEDPPGEEEGEGAEEGKMDSSAEKKKKGKEEDHTVSPKDLKKLTKRAERKMKKENEKKSQEDGKEVAGEEEEEEGDETEKETEEEEEEEDNGDGPVKPRHSIIHQGRADYTNMLSGDHSFTAQSLCVKISLPGIESVRDADLSFSADPPTLLFSLPPLPRASTRAARRGFSLRLRLPLPVQEENSKAKFDKTKKVLSVTAAVDVEAVARVQKEKEEERRREEEERLKSLDADEENEKETADRSEEKETEKEKGGEQGQKEEDKVGVSDGGEEFDPQSNNGDPILNTPEEGGDAKEPSHVSETKALPPTHTADTSHSPPPPADPTSNDAGDLQTSKSVVLIPSKQDEDTSKETGPTPPQGITPDGIPLVQEIPQTAPTDSPPLSSSDSKGPSYTAAVQGDKGGEKTVPSQSGNESVSVEESQRKEVKALPAPKPIEDLRSWVDERVTAARARLADMQKGGYGGGRKQMKKGSAGTTKPPRAEGEAAGEEQKEAHVLEGEEEFHASSSNFPSSTQPIALGACFPLKSSFWNSLH</sequence>
<dbReference type="PANTHER" id="PTHR22997:SF0">
    <property type="entry name" value="PIH1 DOMAIN-CONTAINING PROTEIN 1"/>
    <property type="match status" value="1"/>
</dbReference>
<accession>A0A0G4HQC5</accession>
<feature type="compositionally biased region" description="Low complexity" evidence="3">
    <location>
        <begin position="601"/>
        <end position="616"/>
    </location>
</feature>
<feature type="compositionally biased region" description="Acidic residues" evidence="3">
    <location>
        <begin position="222"/>
        <end position="238"/>
    </location>
</feature>
<organism evidence="6">
    <name type="scientific">Chromera velia CCMP2878</name>
    <dbReference type="NCBI Taxonomy" id="1169474"/>
    <lineage>
        <taxon>Eukaryota</taxon>
        <taxon>Sar</taxon>
        <taxon>Alveolata</taxon>
        <taxon>Colpodellida</taxon>
        <taxon>Chromeraceae</taxon>
        <taxon>Chromera</taxon>
    </lineage>
</organism>
<evidence type="ECO:0000256" key="2">
    <source>
        <dbReference type="ARBA" id="ARBA00040540"/>
    </source>
</evidence>
<evidence type="ECO:0000313" key="6">
    <source>
        <dbReference type="EMBL" id="CEM46524.1"/>
    </source>
</evidence>
<feature type="domain" description="PIH1 N-terminal" evidence="4">
    <location>
        <begin position="36"/>
        <end position="202"/>
    </location>
</feature>
<comment type="similarity">
    <text evidence="1">Belongs to the PIH1 family.</text>
</comment>
<gene>
    <name evidence="6" type="ORF">Cvel_7942</name>
</gene>
<dbReference type="CDD" id="cd00298">
    <property type="entry name" value="ACD_sHsps_p23-like"/>
    <property type="match status" value="1"/>
</dbReference>
<feature type="compositionally biased region" description="Polar residues" evidence="3">
    <location>
        <begin position="631"/>
        <end position="643"/>
    </location>
</feature>
<feature type="region of interest" description="Disordered" evidence="3">
    <location>
        <begin position="678"/>
        <end position="734"/>
    </location>
</feature>